<dbReference type="Proteomes" id="UP001362999">
    <property type="component" value="Unassembled WGS sequence"/>
</dbReference>
<evidence type="ECO:0000313" key="2">
    <source>
        <dbReference type="Proteomes" id="UP001362999"/>
    </source>
</evidence>
<evidence type="ECO:0000313" key="1">
    <source>
        <dbReference type="EMBL" id="KAK7056114.1"/>
    </source>
</evidence>
<proteinExistence type="predicted"/>
<gene>
    <name evidence="1" type="ORF">R3P38DRAFT_1376574</name>
</gene>
<dbReference type="AlphaFoldDB" id="A0AAW0DUX9"/>
<organism evidence="1 2">
    <name type="scientific">Favolaschia claudopus</name>
    <dbReference type="NCBI Taxonomy" id="2862362"/>
    <lineage>
        <taxon>Eukaryota</taxon>
        <taxon>Fungi</taxon>
        <taxon>Dikarya</taxon>
        <taxon>Basidiomycota</taxon>
        <taxon>Agaricomycotina</taxon>
        <taxon>Agaricomycetes</taxon>
        <taxon>Agaricomycetidae</taxon>
        <taxon>Agaricales</taxon>
        <taxon>Marasmiineae</taxon>
        <taxon>Mycenaceae</taxon>
        <taxon>Favolaschia</taxon>
    </lineage>
</organism>
<dbReference type="EMBL" id="JAWWNJ010000005">
    <property type="protein sequence ID" value="KAK7056114.1"/>
    <property type="molecule type" value="Genomic_DNA"/>
</dbReference>
<comment type="caution">
    <text evidence="1">The sequence shown here is derived from an EMBL/GenBank/DDBJ whole genome shotgun (WGS) entry which is preliminary data.</text>
</comment>
<name>A0AAW0DUX9_9AGAR</name>
<protein>
    <submittedName>
        <fullName evidence="1">Uncharacterized protein</fullName>
    </submittedName>
</protein>
<sequence length="225" mass="24674">MPSTTLPLPSLRLLILCDTHRGRIHHHPYLHLCPLRAATYGHIDPRVSSSSPLHPPPSTFDARRASHSPLTASWARASHTTSSSRLFRPFLSTRTEVGRTSPSSVFELRRSYAYHSTASALLPTTHCHVDAASLLVLHDSTTSDVSSPSSAVTWHHGASHFTSTSDLRTNPLLLDPSVSVSLSFGCGFRVGSCGVGRCEMGRKTWRWDLEAEDGSRKTREGRDTP</sequence>
<reference evidence="1 2" key="1">
    <citation type="journal article" date="2024" name="J Genomics">
        <title>Draft genome sequencing and assembly of Favolaschia claudopus CIRM-BRFM 2984 isolated from oak limbs.</title>
        <authorList>
            <person name="Navarro D."/>
            <person name="Drula E."/>
            <person name="Chaduli D."/>
            <person name="Cazenave R."/>
            <person name="Ahrendt S."/>
            <person name="Wang J."/>
            <person name="Lipzen A."/>
            <person name="Daum C."/>
            <person name="Barry K."/>
            <person name="Grigoriev I.V."/>
            <person name="Favel A."/>
            <person name="Rosso M.N."/>
            <person name="Martin F."/>
        </authorList>
    </citation>
    <scope>NUCLEOTIDE SEQUENCE [LARGE SCALE GENOMIC DNA]</scope>
    <source>
        <strain evidence="1 2">CIRM-BRFM 2984</strain>
    </source>
</reference>
<accession>A0AAW0DUX9</accession>
<keyword evidence="2" id="KW-1185">Reference proteome</keyword>